<organism evidence="2 3">
    <name type="scientific">Achaetomium macrosporum</name>
    <dbReference type="NCBI Taxonomy" id="79813"/>
    <lineage>
        <taxon>Eukaryota</taxon>
        <taxon>Fungi</taxon>
        <taxon>Dikarya</taxon>
        <taxon>Ascomycota</taxon>
        <taxon>Pezizomycotina</taxon>
        <taxon>Sordariomycetes</taxon>
        <taxon>Sordariomycetidae</taxon>
        <taxon>Sordariales</taxon>
        <taxon>Chaetomiaceae</taxon>
        <taxon>Achaetomium</taxon>
    </lineage>
</organism>
<evidence type="ECO:0000313" key="3">
    <source>
        <dbReference type="Proteomes" id="UP001303760"/>
    </source>
</evidence>
<dbReference type="Proteomes" id="UP001303760">
    <property type="component" value="Unassembled WGS sequence"/>
</dbReference>
<reference evidence="2" key="1">
    <citation type="journal article" date="2023" name="Mol. Phylogenet. Evol.">
        <title>Genome-scale phylogeny and comparative genomics of the fungal order Sordariales.</title>
        <authorList>
            <person name="Hensen N."/>
            <person name="Bonometti L."/>
            <person name="Westerberg I."/>
            <person name="Brannstrom I.O."/>
            <person name="Guillou S."/>
            <person name="Cros-Aarteil S."/>
            <person name="Calhoun S."/>
            <person name="Haridas S."/>
            <person name="Kuo A."/>
            <person name="Mondo S."/>
            <person name="Pangilinan J."/>
            <person name="Riley R."/>
            <person name="LaButti K."/>
            <person name="Andreopoulos B."/>
            <person name="Lipzen A."/>
            <person name="Chen C."/>
            <person name="Yan M."/>
            <person name="Daum C."/>
            <person name="Ng V."/>
            <person name="Clum A."/>
            <person name="Steindorff A."/>
            <person name="Ohm R.A."/>
            <person name="Martin F."/>
            <person name="Silar P."/>
            <person name="Natvig D.O."/>
            <person name="Lalanne C."/>
            <person name="Gautier V."/>
            <person name="Ament-Velasquez S.L."/>
            <person name="Kruys A."/>
            <person name="Hutchinson M.I."/>
            <person name="Powell A.J."/>
            <person name="Barry K."/>
            <person name="Miller A.N."/>
            <person name="Grigoriev I.V."/>
            <person name="Debuchy R."/>
            <person name="Gladieux P."/>
            <person name="Hiltunen Thoren M."/>
            <person name="Johannesson H."/>
        </authorList>
    </citation>
    <scope>NUCLEOTIDE SEQUENCE</scope>
    <source>
        <strain evidence="2">CBS 532.94</strain>
    </source>
</reference>
<gene>
    <name evidence="2" type="ORF">C8A03DRAFT_35943</name>
</gene>
<name>A0AAN7C697_9PEZI</name>
<keyword evidence="3" id="KW-1185">Reference proteome</keyword>
<protein>
    <submittedName>
        <fullName evidence="2">Uncharacterized protein</fullName>
    </submittedName>
</protein>
<comment type="caution">
    <text evidence="2">The sequence shown here is derived from an EMBL/GenBank/DDBJ whole genome shotgun (WGS) entry which is preliminary data.</text>
</comment>
<feature type="region of interest" description="Disordered" evidence="1">
    <location>
        <begin position="446"/>
        <end position="468"/>
    </location>
</feature>
<evidence type="ECO:0000256" key="1">
    <source>
        <dbReference type="SAM" id="MobiDB-lite"/>
    </source>
</evidence>
<proteinExistence type="predicted"/>
<dbReference type="EMBL" id="MU860209">
    <property type="protein sequence ID" value="KAK4236184.1"/>
    <property type="molecule type" value="Genomic_DNA"/>
</dbReference>
<accession>A0AAN7C697</accession>
<reference evidence="2" key="2">
    <citation type="submission" date="2023-05" db="EMBL/GenBank/DDBJ databases">
        <authorList>
            <consortium name="Lawrence Berkeley National Laboratory"/>
            <person name="Steindorff A."/>
            <person name="Hensen N."/>
            <person name="Bonometti L."/>
            <person name="Westerberg I."/>
            <person name="Brannstrom I.O."/>
            <person name="Guillou S."/>
            <person name="Cros-Aarteil S."/>
            <person name="Calhoun S."/>
            <person name="Haridas S."/>
            <person name="Kuo A."/>
            <person name="Mondo S."/>
            <person name="Pangilinan J."/>
            <person name="Riley R."/>
            <person name="Labutti K."/>
            <person name="Andreopoulos B."/>
            <person name="Lipzen A."/>
            <person name="Chen C."/>
            <person name="Yanf M."/>
            <person name="Daum C."/>
            <person name="Ng V."/>
            <person name="Clum A."/>
            <person name="Ohm R."/>
            <person name="Martin F."/>
            <person name="Silar P."/>
            <person name="Natvig D."/>
            <person name="Lalanne C."/>
            <person name="Gautier V."/>
            <person name="Ament-Velasquez S.L."/>
            <person name="Kruys A."/>
            <person name="Hutchinson M.I."/>
            <person name="Powell A.J."/>
            <person name="Barry K."/>
            <person name="Miller A.N."/>
            <person name="Grigoriev I.V."/>
            <person name="Debuchy R."/>
            <person name="Gladieux P."/>
            <person name="Thoren M.H."/>
            <person name="Johannesson H."/>
        </authorList>
    </citation>
    <scope>NUCLEOTIDE SEQUENCE</scope>
    <source>
        <strain evidence="2">CBS 532.94</strain>
    </source>
</reference>
<evidence type="ECO:0000313" key="2">
    <source>
        <dbReference type="EMBL" id="KAK4236184.1"/>
    </source>
</evidence>
<sequence length="468" mass="53163">MDETHWDPGNLLQITEPDREFEIQCVGRAVSKFNARCRWTKSGDDAAAIRSRVRQLAANPPSEATQQDLESLARLCVCEGFHSNQWLQVARRWKSVVATAVQHHEKLVAKTSSIVDKAQPEKLLLERQKCLEILGAQVNERDLVGKLTAYVSHNQSEKRENEAKLVQLQSELARSLLRELKQSFNEAKLREAALTEKYCVELNQLGQTAITEISRVGELAGMTARAEFTRLGEEFSMYMVRLLKETEEHWEGRLAKEVEESSAVTRLLEEERLKSRGLEEAKAVLEHQLSEARTRNDHQLDEEKDKTRRVEEANKYLEARFSEANAEAQRLLEEVKAKATMLLEAQEESKRQLSAADTRADKSAAEANKANRDNETLAQENTKILEQLRRLEVDMATSRAEIRHLQDHRVNLERELQQSQADAQALRSTNSQLITETAALRAPLQNHAAPPPRLDAQAISSFPPLFIP</sequence>
<feature type="compositionally biased region" description="Basic and acidic residues" evidence="1">
    <location>
        <begin position="358"/>
        <end position="373"/>
    </location>
</feature>
<dbReference type="AlphaFoldDB" id="A0AAN7C697"/>
<feature type="region of interest" description="Disordered" evidence="1">
    <location>
        <begin position="349"/>
        <end position="373"/>
    </location>
</feature>